<evidence type="ECO:0000256" key="1">
    <source>
        <dbReference type="ARBA" id="ARBA00023015"/>
    </source>
</evidence>
<dbReference type="AlphaFoldDB" id="A0A3M9NMV5"/>
<keyword evidence="3" id="KW-0804">Transcription</keyword>
<dbReference type="InterPro" id="IPR036390">
    <property type="entry name" value="WH_DNA-bd_sf"/>
</dbReference>
<dbReference type="GO" id="GO:0003677">
    <property type="term" value="F:DNA binding"/>
    <property type="evidence" value="ECO:0007669"/>
    <property type="project" value="UniProtKB-KW"/>
</dbReference>
<evidence type="ECO:0000313" key="5">
    <source>
        <dbReference type="EMBL" id="RNI39119.1"/>
    </source>
</evidence>
<dbReference type="GO" id="GO:0003700">
    <property type="term" value="F:DNA-binding transcription factor activity"/>
    <property type="evidence" value="ECO:0007669"/>
    <property type="project" value="InterPro"/>
</dbReference>
<keyword evidence="2" id="KW-0238">DNA-binding</keyword>
<dbReference type="PANTHER" id="PTHR38445:SF10">
    <property type="entry name" value="GNTR-FAMILY TRANSCRIPTIONAL REGULATOR"/>
    <property type="match status" value="1"/>
</dbReference>
<dbReference type="PROSITE" id="PS50949">
    <property type="entry name" value="HTH_GNTR"/>
    <property type="match status" value="1"/>
</dbReference>
<comment type="caution">
    <text evidence="5">The sequence shown here is derived from an EMBL/GenBank/DDBJ whole genome shotgun (WGS) entry which is preliminary data.</text>
</comment>
<dbReference type="EMBL" id="RJJR01000002">
    <property type="protein sequence ID" value="RNI39119.1"/>
    <property type="molecule type" value="Genomic_DNA"/>
</dbReference>
<dbReference type="Pfam" id="PF13377">
    <property type="entry name" value="Peripla_BP_3"/>
    <property type="match status" value="1"/>
</dbReference>
<keyword evidence="6" id="KW-1185">Reference proteome</keyword>
<dbReference type="SMART" id="SM00345">
    <property type="entry name" value="HTH_GNTR"/>
    <property type="match status" value="1"/>
</dbReference>
<dbReference type="SUPFAM" id="SSF46785">
    <property type="entry name" value="Winged helix' DNA-binding domain"/>
    <property type="match status" value="1"/>
</dbReference>
<proteinExistence type="predicted"/>
<dbReference type="RefSeq" id="WP_123119684.1">
    <property type="nucleotide sequence ID" value="NZ_RJJR01000002.1"/>
</dbReference>
<evidence type="ECO:0000256" key="2">
    <source>
        <dbReference type="ARBA" id="ARBA00023125"/>
    </source>
</evidence>
<protein>
    <submittedName>
        <fullName evidence="5">GntR family transcriptional regulator</fullName>
    </submittedName>
</protein>
<dbReference type="InterPro" id="IPR036388">
    <property type="entry name" value="WH-like_DNA-bd_sf"/>
</dbReference>
<gene>
    <name evidence="5" type="ORF">EFY79_05615</name>
</gene>
<feature type="domain" description="HTH gntR-type" evidence="4">
    <location>
        <begin position="18"/>
        <end position="86"/>
    </location>
</feature>
<name>A0A3M9NMV5_9BACT</name>
<dbReference type="Pfam" id="PF00392">
    <property type="entry name" value="GntR"/>
    <property type="match status" value="1"/>
</dbReference>
<sequence length="344" mass="39453">MASENIYQFLKINEESITPKYLQIANCVMHAVQINAVTKDYLLPSINDLTYELEISRDTAEKALRYLKSRGVIGSVPGKGYFIANTHFKQSIKVFLLFNKLSVHKKIIYDSFASRLGDRAAIDFFIYNNNFSLFKKLMQKNKDNDYTHYVIIPHFLEGGDKANEVINEIKKGQLILLDKSISGIDREYGAVHENFEQDIYRALKASLPQLSKYQTIKIVFPEYTYHPVEILKGFHSFCSEYAFNHKVVQNIEKEKVSRGEAFINLMEDDLVILLGKIQGTDLKVGKDIGIISYNETPWKRFMLNGITTISSDFKKMGEMAADLVLNNSKEQKEVPFSLTLRNSL</sequence>
<dbReference type="InterPro" id="IPR028082">
    <property type="entry name" value="Peripla_BP_I"/>
</dbReference>
<dbReference type="OrthoDB" id="742238at2"/>
<dbReference type="PANTHER" id="PTHR38445">
    <property type="entry name" value="HTH-TYPE TRANSCRIPTIONAL REPRESSOR YTRA"/>
    <property type="match status" value="1"/>
</dbReference>
<evidence type="ECO:0000313" key="6">
    <source>
        <dbReference type="Proteomes" id="UP000267223"/>
    </source>
</evidence>
<evidence type="ECO:0000259" key="4">
    <source>
        <dbReference type="PROSITE" id="PS50949"/>
    </source>
</evidence>
<accession>A0A3M9NMV5</accession>
<dbReference type="SUPFAM" id="SSF53822">
    <property type="entry name" value="Periplasmic binding protein-like I"/>
    <property type="match status" value="1"/>
</dbReference>
<keyword evidence="1" id="KW-0805">Transcription regulation</keyword>
<dbReference type="InterPro" id="IPR046335">
    <property type="entry name" value="LacI/GalR-like_sensor"/>
</dbReference>
<dbReference type="Gene3D" id="1.10.10.10">
    <property type="entry name" value="Winged helix-like DNA-binding domain superfamily/Winged helix DNA-binding domain"/>
    <property type="match status" value="1"/>
</dbReference>
<evidence type="ECO:0000256" key="3">
    <source>
        <dbReference type="ARBA" id="ARBA00023163"/>
    </source>
</evidence>
<dbReference type="Proteomes" id="UP000267223">
    <property type="component" value="Unassembled WGS sequence"/>
</dbReference>
<organism evidence="5 6">
    <name type="scientific">Hanamia caeni</name>
    <dbReference type="NCBI Taxonomy" id="2294116"/>
    <lineage>
        <taxon>Bacteria</taxon>
        <taxon>Pseudomonadati</taxon>
        <taxon>Bacteroidota</taxon>
        <taxon>Chitinophagia</taxon>
        <taxon>Chitinophagales</taxon>
        <taxon>Chitinophagaceae</taxon>
        <taxon>Hanamia</taxon>
    </lineage>
</organism>
<dbReference type="InterPro" id="IPR000524">
    <property type="entry name" value="Tscrpt_reg_HTH_GntR"/>
</dbReference>
<reference evidence="5 6" key="1">
    <citation type="submission" date="2018-11" db="EMBL/GenBank/DDBJ databases">
        <title>Draft genome sequence of Ferruginibacter sp. BO-59.</title>
        <authorList>
            <person name="Im W.T."/>
        </authorList>
    </citation>
    <scope>NUCLEOTIDE SEQUENCE [LARGE SCALE GENOMIC DNA]</scope>
    <source>
        <strain evidence="5 6">BO-59</strain>
    </source>
</reference>
<dbReference type="Gene3D" id="3.40.50.2300">
    <property type="match status" value="2"/>
</dbReference>